<accession>A0AB39HMJ6</accession>
<dbReference type="AlphaFoldDB" id="A0AB39HMJ6"/>
<sequence length="79" mass="9216">MNKVYRIREGIPDKPKNNVYKKLGYNFNALQGGYVSKDLSTIIITHRTMGNGIVTLYKDNQEENFKRNIQILKENNLLK</sequence>
<evidence type="ECO:0000313" key="1">
    <source>
        <dbReference type="EMBL" id="XDK31628.1"/>
    </source>
</evidence>
<protein>
    <submittedName>
        <fullName evidence="1">Uncharacterized protein</fullName>
    </submittedName>
</protein>
<proteinExistence type="predicted"/>
<organism evidence="1">
    <name type="scientific">Ornithinibacillus sp. 4-3</name>
    <dbReference type="NCBI Taxonomy" id="3231488"/>
    <lineage>
        <taxon>Bacteria</taxon>
        <taxon>Bacillati</taxon>
        <taxon>Bacillota</taxon>
        <taxon>Bacilli</taxon>
        <taxon>Bacillales</taxon>
        <taxon>Bacillaceae</taxon>
        <taxon>Ornithinibacillus</taxon>
    </lineage>
</organism>
<dbReference type="EMBL" id="CP162599">
    <property type="protein sequence ID" value="XDK31628.1"/>
    <property type="molecule type" value="Genomic_DNA"/>
</dbReference>
<dbReference type="RefSeq" id="WP_368652354.1">
    <property type="nucleotide sequence ID" value="NZ_CP162599.1"/>
</dbReference>
<reference evidence="1" key="1">
    <citation type="submission" date="2024-07" db="EMBL/GenBank/DDBJ databases">
        <title>Halotolerant mesophilic bacterium Ornithinibacillus sp. 4-3, sp. nov., isolated from soil.</title>
        <authorList>
            <person name="Sidarenka A.V."/>
            <person name="Guliayeva D.E."/>
            <person name="Leanovich S.I."/>
            <person name="Hileuskaya K.S."/>
            <person name="Akhremchuk A.E."/>
            <person name="Sikolenko M.A."/>
            <person name="Valentovich L.N."/>
        </authorList>
    </citation>
    <scope>NUCLEOTIDE SEQUENCE</scope>
    <source>
        <strain evidence="1">4-3</strain>
    </source>
</reference>
<gene>
    <name evidence="1" type="ORF">AB4Y30_11385</name>
</gene>
<name>A0AB39HMJ6_9BACI</name>